<organism evidence="1 2">
    <name type="scientific">Gossypium arboreum</name>
    <name type="common">Tree cotton</name>
    <name type="synonym">Gossypium nanking</name>
    <dbReference type="NCBI Taxonomy" id="29729"/>
    <lineage>
        <taxon>Eukaryota</taxon>
        <taxon>Viridiplantae</taxon>
        <taxon>Streptophyta</taxon>
        <taxon>Embryophyta</taxon>
        <taxon>Tracheophyta</taxon>
        <taxon>Spermatophyta</taxon>
        <taxon>Magnoliopsida</taxon>
        <taxon>eudicotyledons</taxon>
        <taxon>Gunneridae</taxon>
        <taxon>Pentapetalae</taxon>
        <taxon>rosids</taxon>
        <taxon>malvids</taxon>
        <taxon>Malvales</taxon>
        <taxon>Malvaceae</taxon>
        <taxon>Malvoideae</taxon>
        <taxon>Gossypium</taxon>
    </lineage>
</organism>
<protein>
    <submittedName>
        <fullName evidence="1">Uncharacterized protein</fullName>
    </submittedName>
</protein>
<sequence>MYFITETSSQANIHLEIVYMSYQYIMCKHIFLWIHHGRIHQNTIPLQFGHG</sequence>
<evidence type="ECO:0000313" key="2">
    <source>
        <dbReference type="Proteomes" id="UP000032142"/>
    </source>
</evidence>
<accession>A0A0B0NZ90</accession>
<name>A0A0B0NZ90_GOSAR</name>
<dbReference type="EMBL" id="KN407726">
    <property type="protein sequence ID" value="KHG17194.1"/>
    <property type="molecule type" value="Genomic_DNA"/>
</dbReference>
<dbReference type="Proteomes" id="UP000032142">
    <property type="component" value="Unassembled WGS sequence"/>
</dbReference>
<dbReference type="AlphaFoldDB" id="A0A0B0NZ90"/>
<reference evidence="2" key="1">
    <citation type="submission" date="2014-09" db="EMBL/GenBank/DDBJ databases">
        <authorList>
            <person name="Mudge J."/>
            <person name="Ramaraj T."/>
            <person name="Lindquist I.E."/>
            <person name="Bharti A.K."/>
            <person name="Sundararajan A."/>
            <person name="Cameron C.T."/>
            <person name="Woodward J.E."/>
            <person name="May G.D."/>
            <person name="Brubaker C."/>
            <person name="Broadhvest J."/>
            <person name="Wilkins T.A."/>
        </authorList>
    </citation>
    <scope>NUCLEOTIDE SEQUENCE</scope>
    <source>
        <strain evidence="2">cv. AKA8401</strain>
    </source>
</reference>
<gene>
    <name evidence="1" type="ORF">F383_23653</name>
</gene>
<keyword evidence="2" id="KW-1185">Reference proteome</keyword>
<evidence type="ECO:0000313" key="1">
    <source>
        <dbReference type="EMBL" id="KHG17194.1"/>
    </source>
</evidence>
<proteinExistence type="predicted"/>